<keyword evidence="2" id="KW-0472">Membrane</keyword>
<protein>
    <recommendedName>
        <fullName evidence="5">Serine/threonine protein kinase</fullName>
    </recommendedName>
</protein>
<gene>
    <name evidence="3" type="ORF">ACFOWE_26410</name>
</gene>
<sequence>MTQSNDISDKPDSAIEAAQIARSGQIEQAQIARKTALQVGIVGAIATVAVGIVSSFVTYRVAMNQERDEAKAKPTPTITETITSEESKPKSGGALPASSDASGTDDPWRRRGGATCKFVLTTETDSQTPPLPRDLDTQGCPETKEESERLDGDFGLLNSDLVGSPPGNGVEFSQSQHRLAGDLRKCGMHDDYEARNGISIGKMAAGINGSEDKVFHWSSCVLTTKGRHAQIRIVAVEKSQDTLRLETYVLVDEEQEKAR</sequence>
<evidence type="ECO:0000313" key="4">
    <source>
        <dbReference type="Proteomes" id="UP001595850"/>
    </source>
</evidence>
<keyword evidence="4" id="KW-1185">Reference proteome</keyword>
<dbReference type="Proteomes" id="UP001595850">
    <property type="component" value="Unassembled WGS sequence"/>
</dbReference>
<proteinExistence type="predicted"/>
<dbReference type="RefSeq" id="WP_377292414.1">
    <property type="nucleotide sequence ID" value="NZ_JBHSBM010000036.1"/>
</dbReference>
<feature type="region of interest" description="Disordered" evidence="1">
    <location>
        <begin position="67"/>
        <end position="149"/>
    </location>
</feature>
<dbReference type="EMBL" id="JBHSBM010000036">
    <property type="protein sequence ID" value="MFC4061851.1"/>
    <property type="molecule type" value="Genomic_DNA"/>
</dbReference>
<keyword evidence="2" id="KW-0812">Transmembrane</keyword>
<reference evidence="4" key="1">
    <citation type="journal article" date="2019" name="Int. J. Syst. Evol. Microbiol.">
        <title>The Global Catalogue of Microorganisms (GCM) 10K type strain sequencing project: providing services to taxonomists for standard genome sequencing and annotation.</title>
        <authorList>
            <consortium name="The Broad Institute Genomics Platform"/>
            <consortium name="The Broad Institute Genome Sequencing Center for Infectious Disease"/>
            <person name="Wu L."/>
            <person name="Ma J."/>
        </authorList>
    </citation>
    <scope>NUCLEOTIDE SEQUENCE [LARGE SCALE GENOMIC DNA]</scope>
    <source>
        <strain evidence="4">TBRC 4489</strain>
    </source>
</reference>
<name>A0ABV8ICJ6_9ACTN</name>
<feature type="compositionally biased region" description="Low complexity" evidence="1">
    <location>
        <begin position="73"/>
        <end position="84"/>
    </location>
</feature>
<accession>A0ABV8ICJ6</accession>
<feature type="transmembrane region" description="Helical" evidence="2">
    <location>
        <begin position="36"/>
        <end position="57"/>
    </location>
</feature>
<evidence type="ECO:0000256" key="1">
    <source>
        <dbReference type="SAM" id="MobiDB-lite"/>
    </source>
</evidence>
<evidence type="ECO:0008006" key="5">
    <source>
        <dbReference type="Google" id="ProtNLM"/>
    </source>
</evidence>
<evidence type="ECO:0000313" key="3">
    <source>
        <dbReference type="EMBL" id="MFC4061851.1"/>
    </source>
</evidence>
<keyword evidence="2" id="KW-1133">Transmembrane helix</keyword>
<organism evidence="3 4">
    <name type="scientific">Planomonospora corallina</name>
    <dbReference type="NCBI Taxonomy" id="1806052"/>
    <lineage>
        <taxon>Bacteria</taxon>
        <taxon>Bacillati</taxon>
        <taxon>Actinomycetota</taxon>
        <taxon>Actinomycetes</taxon>
        <taxon>Streptosporangiales</taxon>
        <taxon>Streptosporangiaceae</taxon>
        <taxon>Planomonospora</taxon>
    </lineage>
</organism>
<comment type="caution">
    <text evidence="3">The sequence shown here is derived from an EMBL/GenBank/DDBJ whole genome shotgun (WGS) entry which is preliminary data.</text>
</comment>
<evidence type="ECO:0000256" key="2">
    <source>
        <dbReference type="SAM" id="Phobius"/>
    </source>
</evidence>